<evidence type="ECO:0000313" key="3">
    <source>
        <dbReference type="Proteomes" id="UP000230179"/>
    </source>
</evidence>
<evidence type="ECO:0008006" key="4">
    <source>
        <dbReference type="Google" id="ProtNLM"/>
    </source>
</evidence>
<sequence length="157" mass="17661">MARTIIFEWEGREYPHSPKSADWYWALGIITVAGAIASLLFGNYLFSILIVIAAIVIALHGTKHPPIHRFRVVEHGLAVGDEVYPFEQMISFSVLEDIEGELPPLLSIKNESWLSPHLTIPLDGVDADGVYEYFLHHVDEEAHQHTVTDLMAAWLGF</sequence>
<proteinExistence type="predicted"/>
<feature type="transmembrane region" description="Helical" evidence="1">
    <location>
        <begin position="44"/>
        <end position="61"/>
    </location>
</feature>
<gene>
    <name evidence="2" type="ORF">COU19_01775</name>
</gene>
<keyword evidence="1" id="KW-0472">Membrane</keyword>
<feature type="transmembrane region" description="Helical" evidence="1">
    <location>
        <begin position="21"/>
        <end position="38"/>
    </location>
</feature>
<organism evidence="2 3">
    <name type="scientific">Candidatus Kaiserbacteria bacterium CG10_big_fil_rev_8_21_14_0_10_56_12</name>
    <dbReference type="NCBI Taxonomy" id="1974611"/>
    <lineage>
        <taxon>Bacteria</taxon>
        <taxon>Candidatus Kaiseribacteriota</taxon>
    </lineage>
</organism>
<evidence type="ECO:0000256" key="1">
    <source>
        <dbReference type="SAM" id="Phobius"/>
    </source>
</evidence>
<keyword evidence="1" id="KW-1133">Transmembrane helix</keyword>
<dbReference type="AlphaFoldDB" id="A0A2H0U9Y4"/>
<dbReference type="Proteomes" id="UP000230179">
    <property type="component" value="Unassembled WGS sequence"/>
</dbReference>
<reference evidence="3" key="1">
    <citation type="submission" date="2017-09" db="EMBL/GenBank/DDBJ databases">
        <title>Depth-based differentiation of microbial function through sediment-hosted aquifers and enrichment of novel symbionts in the deep terrestrial subsurface.</title>
        <authorList>
            <person name="Probst A.J."/>
            <person name="Ladd B."/>
            <person name="Jarett J.K."/>
            <person name="Geller-Mcgrath D.E."/>
            <person name="Sieber C.M.K."/>
            <person name="Emerson J.B."/>
            <person name="Anantharaman K."/>
            <person name="Thomas B.C."/>
            <person name="Malmstrom R."/>
            <person name="Stieglmeier M."/>
            <person name="Klingl A."/>
            <person name="Woyke T."/>
            <person name="Ryan C.M."/>
            <person name="Banfield J.F."/>
        </authorList>
    </citation>
    <scope>NUCLEOTIDE SEQUENCE [LARGE SCALE GENOMIC DNA]</scope>
</reference>
<accession>A0A2H0U9Y4</accession>
<comment type="caution">
    <text evidence="2">The sequence shown here is derived from an EMBL/GenBank/DDBJ whole genome shotgun (WGS) entry which is preliminary data.</text>
</comment>
<evidence type="ECO:0000313" key="2">
    <source>
        <dbReference type="EMBL" id="PIR83221.1"/>
    </source>
</evidence>
<keyword evidence="1" id="KW-0812">Transmembrane</keyword>
<name>A0A2H0U9Y4_9BACT</name>
<dbReference type="EMBL" id="PFBL01000012">
    <property type="protein sequence ID" value="PIR83221.1"/>
    <property type="molecule type" value="Genomic_DNA"/>
</dbReference>
<protein>
    <recommendedName>
        <fullName evidence="4">DUF5673 domain-containing protein</fullName>
    </recommendedName>
</protein>